<protein>
    <submittedName>
        <fullName evidence="1">44835_t:CDS:1</fullName>
    </submittedName>
</protein>
<dbReference type="EMBL" id="CAJVQB010096378">
    <property type="protein sequence ID" value="CAG8849471.1"/>
    <property type="molecule type" value="Genomic_DNA"/>
</dbReference>
<name>A0ABN7X6S7_GIGMA</name>
<reference evidence="1 2" key="1">
    <citation type="submission" date="2021-06" db="EMBL/GenBank/DDBJ databases">
        <authorList>
            <person name="Kallberg Y."/>
            <person name="Tangrot J."/>
            <person name="Rosling A."/>
        </authorList>
    </citation>
    <scope>NUCLEOTIDE SEQUENCE [LARGE SCALE GENOMIC DNA]</scope>
    <source>
        <strain evidence="1 2">120-4 pot B 10/14</strain>
    </source>
</reference>
<evidence type="ECO:0000313" key="2">
    <source>
        <dbReference type="Proteomes" id="UP000789901"/>
    </source>
</evidence>
<evidence type="ECO:0000313" key="1">
    <source>
        <dbReference type="EMBL" id="CAG8849471.1"/>
    </source>
</evidence>
<organism evidence="1 2">
    <name type="scientific">Gigaspora margarita</name>
    <dbReference type="NCBI Taxonomy" id="4874"/>
    <lineage>
        <taxon>Eukaryota</taxon>
        <taxon>Fungi</taxon>
        <taxon>Fungi incertae sedis</taxon>
        <taxon>Mucoromycota</taxon>
        <taxon>Glomeromycotina</taxon>
        <taxon>Glomeromycetes</taxon>
        <taxon>Diversisporales</taxon>
        <taxon>Gigasporaceae</taxon>
        <taxon>Gigaspora</taxon>
    </lineage>
</organism>
<dbReference type="Proteomes" id="UP000789901">
    <property type="component" value="Unassembled WGS sequence"/>
</dbReference>
<accession>A0ABN7X6S7</accession>
<feature type="non-terminal residue" evidence="1">
    <location>
        <position position="1"/>
    </location>
</feature>
<sequence length="45" mass="5229">HSSYLLHFAYQTLSQVQPGYADVFCSAFEDNLCDCIWVHFVFGIR</sequence>
<comment type="caution">
    <text evidence="1">The sequence shown here is derived from an EMBL/GenBank/DDBJ whole genome shotgun (WGS) entry which is preliminary data.</text>
</comment>
<proteinExistence type="predicted"/>
<keyword evidence="2" id="KW-1185">Reference proteome</keyword>
<gene>
    <name evidence="1" type="ORF">GMARGA_LOCUS39734</name>
</gene>
<feature type="non-terminal residue" evidence="1">
    <location>
        <position position="45"/>
    </location>
</feature>